<feature type="region of interest" description="Disordered" evidence="1">
    <location>
        <begin position="55"/>
        <end position="84"/>
    </location>
</feature>
<dbReference type="EMBL" id="LT629802">
    <property type="protein sequence ID" value="SDU93907.1"/>
    <property type="molecule type" value="Genomic_DNA"/>
</dbReference>
<keyword evidence="4" id="KW-1185">Reference proteome</keyword>
<dbReference type="AlphaFoldDB" id="A0A1H2MKX7"/>
<proteinExistence type="predicted"/>
<keyword evidence="2" id="KW-0732">Signal</keyword>
<feature type="chain" id="PRO_5030027499" description="Large exoproteins involved in heme utilization or adhesion" evidence="2">
    <location>
        <begin position="25"/>
        <end position="252"/>
    </location>
</feature>
<organism evidence="3 4">
    <name type="scientific">Pseudomonas mucidolens</name>
    <dbReference type="NCBI Taxonomy" id="46679"/>
    <lineage>
        <taxon>Bacteria</taxon>
        <taxon>Pseudomonadati</taxon>
        <taxon>Pseudomonadota</taxon>
        <taxon>Gammaproteobacteria</taxon>
        <taxon>Pseudomonadales</taxon>
        <taxon>Pseudomonadaceae</taxon>
        <taxon>Pseudomonas</taxon>
    </lineage>
</organism>
<feature type="signal peptide" evidence="2">
    <location>
        <begin position="1"/>
        <end position="24"/>
    </location>
</feature>
<dbReference type="RefSeq" id="WP_084376827.1">
    <property type="nucleotide sequence ID" value="NZ_LS483433.1"/>
</dbReference>
<feature type="compositionally biased region" description="Low complexity" evidence="1">
    <location>
        <begin position="62"/>
        <end position="84"/>
    </location>
</feature>
<evidence type="ECO:0000313" key="3">
    <source>
        <dbReference type="EMBL" id="SDU93907.1"/>
    </source>
</evidence>
<protein>
    <recommendedName>
        <fullName evidence="5">Large exoproteins involved in heme utilization or adhesion</fullName>
    </recommendedName>
</protein>
<reference evidence="4" key="1">
    <citation type="submission" date="2016-10" db="EMBL/GenBank/DDBJ databases">
        <authorList>
            <person name="Varghese N."/>
            <person name="Submissions S."/>
        </authorList>
    </citation>
    <scope>NUCLEOTIDE SEQUENCE [LARGE SCALE GENOMIC DNA]</scope>
    <source>
        <strain evidence="4">LMG 2223</strain>
    </source>
</reference>
<dbReference type="STRING" id="46679.SAMN05216202_1936"/>
<dbReference type="Proteomes" id="UP000198600">
    <property type="component" value="Chromosome I"/>
</dbReference>
<evidence type="ECO:0000256" key="2">
    <source>
        <dbReference type="SAM" id="SignalP"/>
    </source>
</evidence>
<sequence>MKPTMALKPLVFALAALMAVAAQAGPAERWTPTPVVTGTVAAVVTDTQVSEDNLFDDTQTTNNASANGSLNGSNGNLGGNVAAGSGNQQDNAAAITSSADDAASVFAVADIYQESGSNQFDSKGVQNNASLNNSANGSSGNVGVNAAAGQGNQQKNNLAIVTADGNNVASASNTEQVSVDNEVLNAAASKHGYGYGQTQYVVNNASLNNSGNNASGNIGINVAAGQGNQQSNTLTLGSGCTACPTGGNAVRF</sequence>
<gene>
    <name evidence="3" type="ORF">SAMN05216202_1936</name>
</gene>
<accession>A0A1H2MKX7</accession>
<dbReference type="OrthoDB" id="7032917at2"/>
<evidence type="ECO:0000313" key="4">
    <source>
        <dbReference type="Proteomes" id="UP000198600"/>
    </source>
</evidence>
<evidence type="ECO:0000256" key="1">
    <source>
        <dbReference type="SAM" id="MobiDB-lite"/>
    </source>
</evidence>
<name>A0A1H2MKX7_9PSED</name>
<evidence type="ECO:0008006" key="5">
    <source>
        <dbReference type="Google" id="ProtNLM"/>
    </source>
</evidence>